<dbReference type="OrthoDB" id="5802822at2759"/>
<evidence type="ECO:0000313" key="2">
    <source>
        <dbReference type="Proteomes" id="UP000008281"/>
    </source>
</evidence>
<sequence length="386" mass="45022">MKLLRFPQLVQVLVFQHLGLDGLFMLSLCSQKMRKQIKSTFRAKSTGLSMVLDSLREEGSIYFEGLFDHFKVITWIVDNPETTPRESSVLFLKLDTDIISCGLSFDTDTGHPTFGFDEDNWKSAPILMYNYISDLFHTSSDIQFITNTRSFEDLPNIKVFKNFYHEGLRLAGSKLDVFFETHEITNCAVILPYIMTDTLFTRGSIKRRSSLLKIKNLLVYKANFLVINNILSFRGSHAVFLESYIKNNDIIKFLNLWLSGRFRRLDYLLITPLYHAPLNPEAILGKFNTMPFDESRRSAMYINKTAMIDFIPARLRQPDWSKGIDIERETDSMLATIVLERNQFHFCVWKNCFPEQIPTTSDYNEFPKRLHEGYLPFRSIPQLWSF</sequence>
<dbReference type="EMBL" id="DS268413">
    <property type="protein sequence ID" value="EFP07650.1"/>
    <property type="molecule type" value="Genomic_DNA"/>
</dbReference>
<dbReference type="PANTHER" id="PTHR21503">
    <property type="entry name" value="F-BOX-CONTAINING HYPOTHETICAL PROTEIN C.ELEGANS"/>
    <property type="match status" value="1"/>
</dbReference>
<dbReference type="eggNOG" id="ENOG502TJSG">
    <property type="taxonomic scope" value="Eukaryota"/>
</dbReference>
<dbReference type="InParanoid" id="E3LQE5"/>
<gene>
    <name evidence="1" type="ORF">CRE_26141</name>
</gene>
<dbReference type="PANTHER" id="PTHR21503:SF8">
    <property type="entry name" value="F-BOX ASSOCIATED DOMAIN-CONTAINING PROTEIN-RELATED"/>
    <property type="match status" value="1"/>
</dbReference>
<evidence type="ECO:0008006" key="3">
    <source>
        <dbReference type="Google" id="ProtNLM"/>
    </source>
</evidence>
<organism evidence="2">
    <name type="scientific">Caenorhabditis remanei</name>
    <name type="common">Caenorhabditis vulgaris</name>
    <dbReference type="NCBI Taxonomy" id="31234"/>
    <lineage>
        <taxon>Eukaryota</taxon>
        <taxon>Metazoa</taxon>
        <taxon>Ecdysozoa</taxon>
        <taxon>Nematoda</taxon>
        <taxon>Chromadorea</taxon>
        <taxon>Rhabditida</taxon>
        <taxon>Rhabditina</taxon>
        <taxon>Rhabditomorpha</taxon>
        <taxon>Rhabditoidea</taxon>
        <taxon>Rhabditidae</taxon>
        <taxon>Peloderinae</taxon>
        <taxon>Caenorhabditis</taxon>
    </lineage>
</organism>
<accession>E3LQE5</accession>
<evidence type="ECO:0000313" key="1">
    <source>
        <dbReference type="EMBL" id="EFP07650.1"/>
    </source>
</evidence>
<dbReference type="AlphaFoldDB" id="E3LQE5"/>
<reference evidence="1" key="1">
    <citation type="submission" date="2007-07" db="EMBL/GenBank/DDBJ databases">
        <title>PCAP assembly of the Caenorhabditis remanei genome.</title>
        <authorList>
            <consortium name="The Caenorhabditis remanei Sequencing Consortium"/>
            <person name="Wilson R.K."/>
        </authorList>
    </citation>
    <scope>NUCLEOTIDE SEQUENCE [LARGE SCALE GENOMIC DNA]</scope>
    <source>
        <strain evidence="1">PB4641</strain>
    </source>
</reference>
<proteinExistence type="predicted"/>
<name>E3LQE5_CAERE</name>
<protein>
    <recommendedName>
        <fullName evidence="3">F-box domain-containing protein</fullName>
    </recommendedName>
</protein>
<keyword evidence="2" id="KW-1185">Reference proteome</keyword>
<dbReference type="HOGENOM" id="CLU_040220_2_0_1"/>
<dbReference type="Proteomes" id="UP000008281">
    <property type="component" value="Unassembled WGS sequence"/>
</dbReference>